<dbReference type="Gene3D" id="3.40.50.300">
    <property type="entry name" value="P-loop containing nucleotide triphosphate hydrolases"/>
    <property type="match status" value="1"/>
</dbReference>
<accession>A0A1I4R307</accession>
<keyword evidence="13" id="KW-1185">Reference proteome</keyword>
<keyword evidence="7" id="KW-1278">Translocase</keyword>
<dbReference type="SUPFAM" id="SSF52540">
    <property type="entry name" value="P-loop containing nucleoside triphosphate hydrolases"/>
    <property type="match status" value="1"/>
</dbReference>
<dbReference type="PANTHER" id="PTHR43553">
    <property type="entry name" value="HEAVY METAL TRANSPORTER"/>
    <property type="match status" value="1"/>
</dbReference>
<keyword evidence="4 10" id="KW-1003">Cell membrane</keyword>
<dbReference type="InterPro" id="IPR050095">
    <property type="entry name" value="ECF_ABC_transporter_ATP-bd"/>
</dbReference>
<evidence type="ECO:0000256" key="5">
    <source>
        <dbReference type="ARBA" id="ARBA00022741"/>
    </source>
</evidence>
<comment type="function">
    <text evidence="9">Probably part of an ABC transporter complex. Responsible for energy coupling to the transport system.</text>
</comment>
<evidence type="ECO:0000256" key="2">
    <source>
        <dbReference type="ARBA" id="ARBA00005417"/>
    </source>
</evidence>
<dbReference type="PANTHER" id="PTHR43553:SF24">
    <property type="entry name" value="ENERGY-COUPLING FACTOR TRANSPORTER ATP-BINDING PROTEIN ECFA1"/>
    <property type="match status" value="1"/>
</dbReference>
<evidence type="ECO:0000256" key="8">
    <source>
        <dbReference type="ARBA" id="ARBA00023136"/>
    </source>
</evidence>
<dbReference type="InterPro" id="IPR005876">
    <property type="entry name" value="Co_trans_ATP-bd"/>
</dbReference>
<evidence type="ECO:0000256" key="4">
    <source>
        <dbReference type="ARBA" id="ARBA00022475"/>
    </source>
</evidence>
<dbReference type="GO" id="GO:0042626">
    <property type="term" value="F:ATPase-coupled transmembrane transporter activity"/>
    <property type="evidence" value="ECO:0007669"/>
    <property type="project" value="TreeGrafter"/>
</dbReference>
<evidence type="ECO:0000256" key="10">
    <source>
        <dbReference type="RuleBase" id="RU364103"/>
    </source>
</evidence>
<gene>
    <name evidence="12" type="ORF">SAMN04488696_1337</name>
</gene>
<evidence type="ECO:0000256" key="3">
    <source>
        <dbReference type="ARBA" id="ARBA00022448"/>
    </source>
</evidence>
<evidence type="ECO:0000256" key="1">
    <source>
        <dbReference type="ARBA" id="ARBA00004202"/>
    </source>
</evidence>
<dbReference type="NCBIfam" id="TIGR01166">
    <property type="entry name" value="cbiO"/>
    <property type="match status" value="1"/>
</dbReference>
<dbReference type="STRING" id="487685.SAMN04488696_1337"/>
<reference evidence="13" key="1">
    <citation type="submission" date="2016-10" db="EMBL/GenBank/DDBJ databases">
        <authorList>
            <person name="Varghese N."/>
            <person name="Submissions S."/>
        </authorList>
    </citation>
    <scope>NUCLEOTIDE SEQUENCE [LARGE SCALE GENOMIC DNA]</scope>
    <source>
        <strain evidence="13">Mob M</strain>
    </source>
</reference>
<keyword evidence="6 10" id="KW-0067">ATP-binding</keyword>
<comment type="similarity">
    <text evidence="2 10">Belongs to the ABC transporter superfamily.</text>
</comment>
<dbReference type="FunFam" id="3.40.50.300:FF:000224">
    <property type="entry name" value="Energy-coupling factor transporter ATP-binding protein EcfA"/>
    <property type="match status" value="1"/>
</dbReference>
<dbReference type="GO" id="GO:0006824">
    <property type="term" value="P:cobalt ion transport"/>
    <property type="evidence" value="ECO:0007669"/>
    <property type="project" value="InterPro"/>
</dbReference>
<dbReference type="CDD" id="cd03225">
    <property type="entry name" value="ABC_cobalt_CbiO_domain1"/>
    <property type="match status" value="1"/>
</dbReference>
<keyword evidence="8 10" id="KW-0472">Membrane</keyword>
<keyword evidence="3 10" id="KW-0813">Transport</keyword>
<dbReference type="Proteomes" id="UP000198535">
    <property type="component" value="Unassembled WGS sequence"/>
</dbReference>
<dbReference type="InterPro" id="IPR003439">
    <property type="entry name" value="ABC_transporter-like_ATP-bd"/>
</dbReference>
<dbReference type="PROSITE" id="PS00211">
    <property type="entry name" value="ABC_TRANSPORTER_1"/>
    <property type="match status" value="1"/>
</dbReference>
<dbReference type="GO" id="GO:0016887">
    <property type="term" value="F:ATP hydrolysis activity"/>
    <property type="evidence" value="ECO:0007669"/>
    <property type="project" value="InterPro"/>
</dbReference>
<dbReference type="PROSITE" id="PS50893">
    <property type="entry name" value="ABC_TRANSPORTER_2"/>
    <property type="match status" value="1"/>
</dbReference>
<evidence type="ECO:0000256" key="7">
    <source>
        <dbReference type="ARBA" id="ARBA00022967"/>
    </source>
</evidence>
<proteinExistence type="inferred from homology"/>
<dbReference type="InterPro" id="IPR015856">
    <property type="entry name" value="ABC_transpr_CbiO/EcfA_su"/>
</dbReference>
<protein>
    <recommendedName>
        <fullName evidence="10">ABC transporter ATP-binding protein</fullName>
    </recommendedName>
</protein>
<organism evidence="12 13">
    <name type="scientific">Methanolobus profundi</name>
    <dbReference type="NCBI Taxonomy" id="487685"/>
    <lineage>
        <taxon>Archaea</taxon>
        <taxon>Methanobacteriati</taxon>
        <taxon>Methanobacteriota</taxon>
        <taxon>Stenosarchaea group</taxon>
        <taxon>Methanomicrobia</taxon>
        <taxon>Methanosarcinales</taxon>
        <taxon>Methanosarcinaceae</taxon>
        <taxon>Methanolobus</taxon>
    </lineage>
</organism>
<dbReference type="SMART" id="SM00382">
    <property type="entry name" value="AAA"/>
    <property type="match status" value="1"/>
</dbReference>
<evidence type="ECO:0000256" key="9">
    <source>
        <dbReference type="ARBA" id="ARBA00025157"/>
    </source>
</evidence>
<dbReference type="Pfam" id="PF00005">
    <property type="entry name" value="ABC_tran"/>
    <property type="match status" value="1"/>
</dbReference>
<dbReference type="InterPro" id="IPR017871">
    <property type="entry name" value="ABC_transporter-like_CS"/>
</dbReference>
<dbReference type="AlphaFoldDB" id="A0A1I4R307"/>
<dbReference type="InterPro" id="IPR027417">
    <property type="entry name" value="P-loop_NTPase"/>
</dbReference>
<keyword evidence="5 10" id="KW-0547">Nucleotide-binding</keyword>
<dbReference type="EMBL" id="FOUJ01000002">
    <property type="protein sequence ID" value="SFM46704.1"/>
    <property type="molecule type" value="Genomic_DNA"/>
</dbReference>
<evidence type="ECO:0000313" key="13">
    <source>
        <dbReference type="Proteomes" id="UP000198535"/>
    </source>
</evidence>
<dbReference type="InterPro" id="IPR003593">
    <property type="entry name" value="AAA+_ATPase"/>
</dbReference>
<name>A0A1I4R307_9EURY</name>
<dbReference type="GO" id="GO:0005524">
    <property type="term" value="F:ATP binding"/>
    <property type="evidence" value="ECO:0007669"/>
    <property type="project" value="UniProtKB-UniRule"/>
</dbReference>
<comment type="function">
    <text evidence="10">Part of an ABC transporter complex. Responsible for energy coupling to the transport system.</text>
</comment>
<sequence length="446" mass="49483">MVVILETKDLSYSYPDGTLALEDINITIQKGKKIAFVGRNGSGKSTLFMTLNGTHRPKKGEVLFHGKPLKYDSKSLREVRKSVGIVFQNSDDQIFAPTIYQDVAFGPTNLDYPKDKVAKIVHDTLEYVGLTHLKDKPPHHLSGGQKKRVAIAGVVAMDPEVIVLDEPLSNLDPVGADEVMDLLNELNYFGKTIIISTHDVDLAYGWADYVFLMNDRKVISEGTPEEIFRQTEKLKEAYLKRPITLEIYDEIRKRGIARASKPPRDIPDLVHTLRPQNLMWVDVPPEVKEGETINMGILYGEFAQDSMYEAANCKVLHKHEDGLAIVEMGRKPLRAGSISIYDTSAYDNEELLQVLKNDGIECVGAMGKKSKIVAERDEIYLHVTSGVIDRSILNALSGQRCLILTHGGMVDHALERINGYIEKSGINLHVGVVNGDSDNGNGKGSC</sequence>
<comment type="subcellular location">
    <subcellularLocation>
        <location evidence="1 10">Cell membrane</location>
        <topology evidence="1 10">Peripheral membrane protein</topology>
    </subcellularLocation>
</comment>
<feature type="domain" description="ABC transporter" evidence="11">
    <location>
        <begin position="5"/>
        <end position="240"/>
    </location>
</feature>
<dbReference type="GO" id="GO:0043190">
    <property type="term" value="C:ATP-binding cassette (ABC) transporter complex"/>
    <property type="evidence" value="ECO:0007669"/>
    <property type="project" value="TreeGrafter"/>
</dbReference>
<evidence type="ECO:0000256" key="6">
    <source>
        <dbReference type="ARBA" id="ARBA00022840"/>
    </source>
</evidence>
<evidence type="ECO:0000313" key="12">
    <source>
        <dbReference type="EMBL" id="SFM46704.1"/>
    </source>
</evidence>
<evidence type="ECO:0000259" key="11">
    <source>
        <dbReference type="PROSITE" id="PS50893"/>
    </source>
</evidence>